<dbReference type="PANTHER" id="PTHR45964">
    <property type="entry name" value="WSCD FAMILY MEMBER CG9164"/>
    <property type="match status" value="1"/>
</dbReference>
<accession>A0A8J5K4I5</accession>
<sequence>MGSPQHLGNAVRRQHQQQSVSTPFEIFNTSQDEIHHESLSRIYELSLEGGDVLEVNTTAPSWRLWDDDDPVDNPCVNYETRFGCGLVRVWLTSFPRSGNTWTRYLLEAATGIFTGSVFNDKTLYRSGFLGEIDRVDSGRTLVQKTHGLGLYSSGLRNLQERYDAASPNQPTILLLRNPARVPVDEGRMACVSSHPMGAFKRNNTKVNDPFTQEEKKMMSNTVSRITRLLFALGYPQPPVYEGLS</sequence>
<reference evidence="3" key="1">
    <citation type="journal article" date="2021" name="Sci. Adv.">
        <title>The American lobster genome reveals insights on longevity, neural, and immune adaptations.</title>
        <authorList>
            <person name="Polinski J.M."/>
            <person name="Zimin A.V."/>
            <person name="Clark K.F."/>
            <person name="Kohn A.B."/>
            <person name="Sadowski N."/>
            <person name="Timp W."/>
            <person name="Ptitsyn A."/>
            <person name="Khanna P."/>
            <person name="Romanova D.Y."/>
            <person name="Williams P."/>
            <person name="Greenwood S.J."/>
            <person name="Moroz L.L."/>
            <person name="Walt D.R."/>
            <person name="Bodnar A.G."/>
        </authorList>
    </citation>
    <scope>NUCLEOTIDE SEQUENCE</scope>
    <source>
        <strain evidence="3">GMGI-L3</strain>
    </source>
</reference>
<feature type="region of interest" description="Disordered" evidence="2">
    <location>
        <begin position="1"/>
        <end position="20"/>
    </location>
</feature>
<dbReference type="Proteomes" id="UP000747542">
    <property type="component" value="Unassembled WGS sequence"/>
</dbReference>
<protein>
    <submittedName>
        <fullName evidence="3">WSC domain-containing protein 1-like 2</fullName>
    </submittedName>
</protein>
<dbReference type="SUPFAM" id="SSF52540">
    <property type="entry name" value="P-loop containing nucleoside triphosphate hydrolases"/>
    <property type="match status" value="1"/>
</dbReference>
<dbReference type="EMBL" id="JAHLQT010021643">
    <property type="protein sequence ID" value="KAG7167399.1"/>
    <property type="molecule type" value="Genomic_DNA"/>
</dbReference>
<dbReference type="InterPro" id="IPR051589">
    <property type="entry name" value="Sialate-O-sulfotransferase"/>
</dbReference>
<evidence type="ECO:0000256" key="2">
    <source>
        <dbReference type="SAM" id="MobiDB-lite"/>
    </source>
</evidence>
<gene>
    <name evidence="3" type="primary">Wscd1-L2</name>
    <name evidence="3" type="ORF">Hamer_G012849</name>
</gene>
<keyword evidence="4" id="KW-1185">Reference proteome</keyword>
<dbReference type="PANTHER" id="PTHR45964:SF5">
    <property type="entry name" value="WSCD FAMILY MEMBER CG9164"/>
    <property type="match status" value="1"/>
</dbReference>
<dbReference type="InterPro" id="IPR027417">
    <property type="entry name" value="P-loop_NTPase"/>
</dbReference>
<comment type="caution">
    <text evidence="3">The sequence shown here is derived from an EMBL/GenBank/DDBJ whole genome shotgun (WGS) entry which is preliminary data.</text>
</comment>
<evidence type="ECO:0000256" key="1">
    <source>
        <dbReference type="ARBA" id="ARBA00010236"/>
    </source>
</evidence>
<organism evidence="3 4">
    <name type="scientific">Homarus americanus</name>
    <name type="common">American lobster</name>
    <dbReference type="NCBI Taxonomy" id="6706"/>
    <lineage>
        <taxon>Eukaryota</taxon>
        <taxon>Metazoa</taxon>
        <taxon>Ecdysozoa</taxon>
        <taxon>Arthropoda</taxon>
        <taxon>Crustacea</taxon>
        <taxon>Multicrustacea</taxon>
        <taxon>Malacostraca</taxon>
        <taxon>Eumalacostraca</taxon>
        <taxon>Eucarida</taxon>
        <taxon>Decapoda</taxon>
        <taxon>Pleocyemata</taxon>
        <taxon>Astacidea</taxon>
        <taxon>Nephropoidea</taxon>
        <taxon>Nephropidae</taxon>
        <taxon>Homarus</taxon>
    </lineage>
</organism>
<proteinExistence type="inferred from homology"/>
<dbReference type="AlphaFoldDB" id="A0A8J5K4I5"/>
<name>A0A8J5K4I5_HOMAM</name>
<dbReference type="Gene3D" id="3.40.50.300">
    <property type="entry name" value="P-loop containing nucleotide triphosphate hydrolases"/>
    <property type="match status" value="1"/>
</dbReference>
<evidence type="ECO:0000313" key="3">
    <source>
        <dbReference type="EMBL" id="KAG7167399.1"/>
    </source>
</evidence>
<comment type="similarity">
    <text evidence="1">Belongs to the WSCD family.</text>
</comment>
<evidence type="ECO:0000313" key="4">
    <source>
        <dbReference type="Proteomes" id="UP000747542"/>
    </source>
</evidence>